<keyword evidence="3" id="KW-1185">Reference proteome</keyword>
<sequence>MQMDGLPGELSNYPCSDLPSGYHLSSGESEALSVICRGSWGDVPRRFAMVRWVDQKMCFLIHNEFFVRFKLFPSIYKYGNEGIKKDTKKAIQHILPFSSSPSSYRRCRSPSGHRRRTSLRSSRQGYPAREIFIGVLVHSNKGIGILVVERIRSNRRSAISIGEIVGARNPERRKYQAGSPA</sequence>
<protein>
    <submittedName>
        <fullName evidence="2">Uncharacterized protein</fullName>
    </submittedName>
</protein>
<proteinExistence type="predicted"/>
<gene>
    <name evidence="2" type="ORF">F511_37137</name>
</gene>
<reference evidence="2 3" key="1">
    <citation type="journal article" date="2015" name="Proc. Natl. Acad. Sci. U.S.A.">
        <title>The resurrection genome of Boea hygrometrica: A blueprint for survival of dehydration.</title>
        <authorList>
            <person name="Xiao L."/>
            <person name="Yang G."/>
            <person name="Zhang L."/>
            <person name="Yang X."/>
            <person name="Zhao S."/>
            <person name="Ji Z."/>
            <person name="Zhou Q."/>
            <person name="Hu M."/>
            <person name="Wang Y."/>
            <person name="Chen M."/>
            <person name="Xu Y."/>
            <person name="Jin H."/>
            <person name="Xiao X."/>
            <person name="Hu G."/>
            <person name="Bao F."/>
            <person name="Hu Y."/>
            <person name="Wan P."/>
            <person name="Li L."/>
            <person name="Deng X."/>
            <person name="Kuang T."/>
            <person name="Xiang C."/>
            <person name="Zhu J.K."/>
            <person name="Oliver M.J."/>
            <person name="He Y."/>
        </authorList>
    </citation>
    <scope>NUCLEOTIDE SEQUENCE [LARGE SCALE GENOMIC DNA]</scope>
    <source>
        <strain evidence="3">cv. XS01</strain>
    </source>
</reference>
<accession>A0A2Z7BQG2</accession>
<dbReference type="AlphaFoldDB" id="A0A2Z7BQG2"/>
<organism evidence="2 3">
    <name type="scientific">Dorcoceras hygrometricum</name>
    <dbReference type="NCBI Taxonomy" id="472368"/>
    <lineage>
        <taxon>Eukaryota</taxon>
        <taxon>Viridiplantae</taxon>
        <taxon>Streptophyta</taxon>
        <taxon>Embryophyta</taxon>
        <taxon>Tracheophyta</taxon>
        <taxon>Spermatophyta</taxon>
        <taxon>Magnoliopsida</taxon>
        <taxon>eudicotyledons</taxon>
        <taxon>Gunneridae</taxon>
        <taxon>Pentapetalae</taxon>
        <taxon>asterids</taxon>
        <taxon>lamiids</taxon>
        <taxon>Lamiales</taxon>
        <taxon>Gesneriaceae</taxon>
        <taxon>Didymocarpoideae</taxon>
        <taxon>Trichosporeae</taxon>
        <taxon>Loxocarpinae</taxon>
        <taxon>Dorcoceras</taxon>
    </lineage>
</organism>
<evidence type="ECO:0000313" key="2">
    <source>
        <dbReference type="EMBL" id="KZV35858.1"/>
    </source>
</evidence>
<evidence type="ECO:0000313" key="3">
    <source>
        <dbReference type="Proteomes" id="UP000250235"/>
    </source>
</evidence>
<feature type="region of interest" description="Disordered" evidence="1">
    <location>
        <begin position="99"/>
        <end position="122"/>
    </location>
</feature>
<dbReference type="Proteomes" id="UP000250235">
    <property type="component" value="Unassembled WGS sequence"/>
</dbReference>
<name>A0A2Z7BQG2_9LAMI</name>
<dbReference type="EMBL" id="KV004007">
    <property type="protein sequence ID" value="KZV35858.1"/>
    <property type="molecule type" value="Genomic_DNA"/>
</dbReference>
<feature type="compositionally biased region" description="Basic residues" evidence="1">
    <location>
        <begin position="105"/>
        <end position="118"/>
    </location>
</feature>
<evidence type="ECO:0000256" key="1">
    <source>
        <dbReference type="SAM" id="MobiDB-lite"/>
    </source>
</evidence>